<dbReference type="InterPro" id="IPR019658">
    <property type="entry name" value="DUF2515"/>
</dbReference>
<reference evidence="2 3" key="1">
    <citation type="submission" date="2021-05" db="EMBL/GenBank/DDBJ databases">
        <title>Novel Bacillus species.</title>
        <authorList>
            <person name="Liu G."/>
        </authorList>
    </citation>
    <scope>NUCLEOTIDE SEQUENCE [LARGE SCALE GENOMIC DNA]</scope>
    <source>
        <strain evidence="2 3">FJAT-49682</strain>
    </source>
</reference>
<evidence type="ECO:0000256" key="1">
    <source>
        <dbReference type="SAM" id="Phobius"/>
    </source>
</evidence>
<organism evidence="2 3">
    <name type="scientific">Lederbergia citrea</name>
    <dbReference type="NCBI Taxonomy" id="2833581"/>
    <lineage>
        <taxon>Bacteria</taxon>
        <taxon>Bacillati</taxon>
        <taxon>Bacillota</taxon>
        <taxon>Bacilli</taxon>
        <taxon>Bacillales</taxon>
        <taxon>Bacillaceae</taxon>
        <taxon>Lederbergia</taxon>
    </lineage>
</organism>
<gene>
    <name evidence="2" type="ORF">KHA91_01405</name>
</gene>
<comment type="caution">
    <text evidence="2">The sequence shown here is derived from an EMBL/GenBank/DDBJ whole genome shotgun (WGS) entry which is preliminary data.</text>
</comment>
<evidence type="ECO:0000313" key="3">
    <source>
        <dbReference type="Proteomes" id="UP000676456"/>
    </source>
</evidence>
<keyword evidence="1" id="KW-0812">Transmembrane</keyword>
<dbReference type="Pfam" id="PF10720">
    <property type="entry name" value="DUF2515"/>
    <property type="match status" value="1"/>
</dbReference>
<keyword evidence="1" id="KW-1133">Transmembrane helix</keyword>
<dbReference type="Proteomes" id="UP000676456">
    <property type="component" value="Unassembled WGS sequence"/>
</dbReference>
<protein>
    <submittedName>
        <fullName evidence="2">DUF2515 family protein</fullName>
    </submittedName>
</protein>
<dbReference type="AlphaFoldDB" id="A0A942UM25"/>
<keyword evidence="3" id="KW-1185">Reference proteome</keyword>
<proteinExistence type="predicted"/>
<feature type="transmembrane region" description="Helical" evidence="1">
    <location>
        <begin position="143"/>
        <end position="164"/>
    </location>
</feature>
<sequence length="381" mass="45484">MKKLGGKRRLPGNLLEIKADLLKKQHNSLTGEQVLSRDDDQLLREIRLKTIQLNANNVTRTKAYLDFYRCHPEIHWAFLGHMVSRNGGWNMTDLKGDLLSRLMNEKTRETFFSFLERGNWLIFQDAYPQFLLYRECLRQNRNLFYLLPYLNISVFMEVMWNQFWKKRDCYLLAIALIINEQSYLERRIIQNPLYKNKVLHKFEFVVQDLLSFNHILFPFERGGHKGEKTALRGQTLRHFDSLYERIMLGKRLYNLLFYNREQWEKAFHWAVSHPHTGSRKDYWQDVFNDVNDGLPGAAFTRRLKGCQLRTGAHRLFSPKLEYAWKNVEHTEAELGDWFNHWGIIEYLQEDKEIIKGEIVGEYCETLEKLELVALAKKAIFR</sequence>
<accession>A0A942UM25</accession>
<keyword evidence="1" id="KW-0472">Membrane</keyword>
<dbReference type="EMBL" id="JAGYPN010000001">
    <property type="protein sequence ID" value="MBS4221411.1"/>
    <property type="molecule type" value="Genomic_DNA"/>
</dbReference>
<evidence type="ECO:0000313" key="2">
    <source>
        <dbReference type="EMBL" id="MBS4221411.1"/>
    </source>
</evidence>
<name>A0A942UM25_9BACI</name>